<organism evidence="3">
    <name type="scientific">Medioppia subpectinata</name>
    <dbReference type="NCBI Taxonomy" id="1979941"/>
    <lineage>
        <taxon>Eukaryota</taxon>
        <taxon>Metazoa</taxon>
        <taxon>Ecdysozoa</taxon>
        <taxon>Arthropoda</taxon>
        <taxon>Chelicerata</taxon>
        <taxon>Arachnida</taxon>
        <taxon>Acari</taxon>
        <taxon>Acariformes</taxon>
        <taxon>Sarcoptiformes</taxon>
        <taxon>Oribatida</taxon>
        <taxon>Brachypylina</taxon>
        <taxon>Oppioidea</taxon>
        <taxon>Oppiidae</taxon>
        <taxon>Medioppia</taxon>
    </lineage>
</organism>
<feature type="compositionally biased region" description="Low complexity" evidence="1">
    <location>
        <begin position="970"/>
        <end position="984"/>
    </location>
</feature>
<feature type="compositionally biased region" description="Basic and acidic residues" evidence="1">
    <location>
        <begin position="253"/>
        <end position="262"/>
    </location>
</feature>
<feature type="region of interest" description="Disordered" evidence="1">
    <location>
        <begin position="1024"/>
        <end position="1062"/>
    </location>
</feature>
<accession>A0A7R9PVS3</accession>
<evidence type="ECO:0000313" key="4">
    <source>
        <dbReference type="Proteomes" id="UP000759131"/>
    </source>
</evidence>
<feature type="region of interest" description="Disordered" evidence="1">
    <location>
        <begin position="229"/>
        <end position="276"/>
    </location>
</feature>
<feature type="compositionally biased region" description="Basic residues" evidence="1">
    <location>
        <begin position="1025"/>
        <end position="1043"/>
    </location>
</feature>
<dbReference type="Proteomes" id="UP000759131">
    <property type="component" value="Unassembled WGS sequence"/>
</dbReference>
<evidence type="ECO:0000259" key="2">
    <source>
        <dbReference type="PROSITE" id="PS50020"/>
    </source>
</evidence>
<feature type="compositionally biased region" description="Polar residues" evidence="1">
    <location>
        <begin position="866"/>
        <end position="880"/>
    </location>
</feature>
<name>A0A7R9PVS3_9ACAR</name>
<dbReference type="InterPro" id="IPR036020">
    <property type="entry name" value="WW_dom_sf"/>
</dbReference>
<feature type="compositionally biased region" description="Polar residues" evidence="1">
    <location>
        <begin position="375"/>
        <end position="384"/>
    </location>
</feature>
<feature type="region of interest" description="Disordered" evidence="1">
    <location>
        <begin position="861"/>
        <end position="885"/>
    </location>
</feature>
<evidence type="ECO:0000256" key="1">
    <source>
        <dbReference type="SAM" id="MobiDB-lite"/>
    </source>
</evidence>
<dbReference type="PANTHER" id="PTHR21715">
    <property type="entry name" value="RH04127P"/>
    <property type="match status" value="1"/>
</dbReference>
<dbReference type="PROSITE" id="PS50020">
    <property type="entry name" value="WW_DOMAIN_2"/>
    <property type="match status" value="1"/>
</dbReference>
<dbReference type="PROSITE" id="PS01159">
    <property type="entry name" value="WW_DOMAIN_1"/>
    <property type="match status" value="1"/>
</dbReference>
<dbReference type="InterPro" id="IPR053233">
    <property type="entry name" value="ABRA-related"/>
</dbReference>
<feature type="region of interest" description="Disordered" evidence="1">
    <location>
        <begin position="926"/>
        <end position="1004"/>
    </location>
</feature>
<sequence>MTTTTTTSIGGKVCDSPGLRAQVLNRSLRQQNYCTIDAKQRTTNTVLKELPISVDSITDEATWSKCIMTTTTTTSIGGKVCDSPGLGAQVLNRSLRQQNYCTIDAKQRTTNTVLKELPISVDSITDEDIILYAKQIGIDPQSESHLLWIARKGLVSKLPFPWIAVEDQIGRLYYFNCEREQSSWEHPCDPYYRSLAEQQRLKGSSTTLSMSGLTSIANLHFVDEDIGFRNDGNANQSNRNKSLQIDAKANNQKKPEFSKQPKDSNNNSDEEVESVDFELEVEELLEEEGSDGALIDGDLVTLDVTDGGIHDTTKQFKEEHTIDLRAALQSGDRNTNEYKYRKDDINSDNHKPKGEDVFASESNKIIDVLRDRNHSNVSSPTDSPSIDAKAIHQKNTKQSASTGSQRHNEVSINDFLLDVSEDPFAEFDGYDQNYNDLFGSLGSGVGSGGGSGVGTGVSAKYDNSGNYEQQSSIAVHSSQHKPHKPLETLVETSERDENGLESSLNTGDDAEEDEGDDEEEAEQEEEEEVEEEEDNDNENNTDNEVNGQQIEYRFEEITSSLTEKITTLRNELREEIRKQRNTIKDEMSSKMNTMEDRVGHNSSALRDTKSEISDLRQMIANKNVTQLHTSPLAITQGSAEKFIDINKYEKEMQLLRSDVRSETMDSLRELRNEVNRDIKTKVSSVSEDLEIKFMDFKDESNREMRAVRQELSNVSNNSKNFGQQSNDLKDDLRQTLADIERHRKEHNQQLQRMDSSLTQETQRFQSEVQRLETIMKRIENRIQELDAERIEIRLSTRLDDNELRSSECMARIESIDGQVKELAQQVLQAFEGSVHQNNKTISKVNPPKNSVVNEPKRVLNRDVGPESTQSVQSLQPSDKPQQQTQQQILNSNAIIDDELQPVDISQRMSLMETNIKKICDSFQRLNRNVSQNRNPSHVKSGKQMTNTSKKGRFRDRRHQYSDDGEDGYTSRASSSSLESSSSISDGIGVSIRPEMSGGNTTRRQMHRRGEVHYAAPHNKSIHNISSRHQHHRHQQQQQPHHHNQPQQAAQHRWDPKLQQQHHLNHIRTSSSSLLNLIKKTTKKLRDEAIELESLGNYRFITDFEPTISFADQRADPDNDETAIKKLKSVRLDVDQKLRKLTNVINQQKVSQI</sequence>
<feature type="compositionally biased region" description="Acidic residues" evidence="1">
    <location>
        <begin position="508"/>
        <end position="541"/>
    </location>
</feature>
<feature type="region of interest" description="Disordered" evidence="1">
    <location>
        <begin position="370"/>
        <end position="406"/>
    </location>
</feature>
<reference evidence="3" key="1">
    <citation type="submission" date="2020-11" db="EMBL/GenBank/DDBJ databases">
        <authorList>
            <person name="Tran Van P."/>
        </authorList>
    </citation>
    <scope>NUCLEOTIDE SEQUENCE</scope>
</reference>
<proteinExistence type="predicted"/>
<dbReference type="EMBL" id="OC855284">
    <property type="protein sequence ID" value="CAD7621669.1"/>
    <property type="molecule type" value="Genomic_DNA"/>
</dbReference>
<feature type="compositionally biased region" description="Polar residues" evidence="1">
    <location>
        <begin position="748"/>
        <end position="763"/>
    </location>
</feature>
<feature type="compositionally biased region" description="Polar residues" evidence="1">
    <location>
        <begin position="396"/>
        <end position="405"/>
    </location>
</feature>
<dbReference type="CDD" id="cd00201">
    <property type="entry name" value="WW"/>
    <property type="match status" value="1"/>
</dbReference>
<protein>
    <recommendedName>
        <fullName evidence="2">WW domain-containing protein</fullName>
    </recommendedName>
</protein>
<dbReference type="Pfam" id="PF00397">
    <property type="entry name" value="WW"/>
    <property type="match status" value="1"/>
</dbReference>
<feature type="region of interest" description="Disordered" evidence="1">
    <location>
        <begin position="490"/>
        <end position="548"/>
    </location>
</feature>
<dbReference type="PANTHER" id="PTHR21715:SF0">
    <property type="entry name" value="RH04127P"/>
    <property type="match status" value="1"/>
</dbReference>
<dbReference type="OrthoDB" id="6344460at2759"/>
<feature type="compositionally biased region" description="Polar residues" evidence="1">
    <location>
        <begin position="926"/>
        <end position="948"/>
    </location>
</feature>
<keyword evidence="4" id="KW-1185">Reference proteome</keyword>
<dbReference type="AlphaFoldDB" id="A0A7R9PVS3"/>
<gene>
    <name evidence="3" type="ORF">OSB1V03_LOCUS2140</name>
</gene>
<feature type="region of interest" description="Disordered" evidence="1">
    <location>
        <begin position="744"/>
        <end position="763"/>
    </location>
</feature>
<dbReference type="Gene3D" id="3.30.1470.10">
    <property type="entry name" value="Photosystem I PsaD, reaction center subunit II"/>
    <property type="match status" value="1"/>
</dbReference>
<dbReference type="InterPro" id="IPR001202">
    <property type="entry name" value="WW_dom"/>
</dbReference>
<feature type="compositionally biased region" description="Polar residues" evidence="1">
    <location>
        <begin position="232"/>
        <end position="243"/>
    </location>
</feature>
<dbReference type="SUPFAM" id="SSF51045">
    <property type="entry name" value="WW domain"/>
    <property type="match status" value="1"/>
</dbReference>
<evidence type="ECO:0000313" key="3">
    <source>
        <dbReference type="EMBL" id="CAD7621669.1"/>
    </source>
</evidence>
<dbReference type="EMBL" id="CAJPIZ010000709">
    <property type="protein sequence ID" value="CAG2102099.1"/>
    <property type="molecule type" value="Genomic_DNA"/>
</dbReference>
<feature type="domain" description="WW" evidence="2">
    <location>
        <begin position="156"/>
        <end position="189"/>
    </location>
</feature>